<evidence type="ECO:0000313" key="1">
    <source>
        <dbReference type="EMBL" id="KAK6178453.1"/>
    </source>
</evidence>
<keyword evidence="2" id="KW-1185">Reference proteome</keyword>
<proteinExistence type="predicted"/>
<gene>
    <name evidence="1" type="ORF">SNE40_013242</name>
</gene>
<dbReference type="Proteomes" id="UP001347796">
    <property type="component" value="Unassembled WGS sequence"/>
</dbReference>
<dbReference type="Pfam" id="PF03385">
    <property type="entry name" value="STELLO"/>
    <property type="match status" value="2"/>
</dbReference>
<evidence type="ECO:0000313" key="2">
    <source>
        <dbReference type="Proteomes" id="UP001347796"/>
    </source>
</evidence>
<organism evidence="1 2">
    <name type="scientific">Patella caerulea</name>
    <name type="common">Rayed Mediterranean limpet</name>
    <dbReference type="NCBI Taxonomy" id="87958"/>
    <lineage>
        <taxon>Eukaryota</taxon>
        <taxon>Metazoa</taxon>
        <taxon>Spiralia</taxon>
        <taxon>Lophotrochozoa</taxon>
        <taxon>Mollusca</taxon>
        <taxon>Gastropoda</taxon>
        <taxon>Patellogastropoda</taxon>
        <taxon>Patelloidea</taxon>
        <taxon>Patellidae</taxon>
        <taxon>Patella</taxon>
    </lineage>
</organism>
<dbReference type="InterPro" id="IPR005049">
    <property type="entry name" value="STL-like"/>
</dbReference>
<dbReference type="AlphaFoldDB" id="A0AAN8PNP3"/>
<name>A0AAN8PNP3_PATCE</name>
<dbReference type="PANTHER" id="PTHR31362:SF0">
    <property type="entry name" value="EXOSTOSIN DOMAIN-CONTAINING PROTEIN-RELATED"/>
    <property type="match status" value="1"/>
</dbReference>
<reference evidence="1 2" key="1">
    <citation type="submission" date="2024-01" db="EMBL/GenBank/DDBJ databases">
        <title>The genome of the rayed Mediterranean limpet Patella caerulea (Linnaeus, 1758).</title>
        <authorList>
            <person name="Anh-Thu Weber A."/>
            <person name="Halstead-Nussloch G."/>
        </authorList>
    </citation>
    <scope>NUCLEOTIDE SEQUENCE [LARGE SCALE GENOMIC DNA]</scope>
    <source>
        <strain evidence="1">AATW-2023a</strain>
        <tissue evidence="1">Whole specimen</tissue>
    </source>
</reference>
<accession>A0AAN8PNP3</accession>
<comment type="caution">
    <text evidence="1">The sequence shown here is derived from an EMBL/GenBank/DDBJ whole genome shotgun (WGS) entry which is preliminary data.</text>
</comment>
<sequence>MNPSIFHKKWIVVTTISAPTDDIKSLARIPGWNVLVIGDSKTPANWKSVNCTFLSLVDQRKLPLKSVQHIPTGSYARKAIGYLYAIAQGADFIYETDDDNITTDGLATFNLQQQVYGLLFAGTKLFNPYNHFGQPSMWPRGYPIDKIGHLSESDYLVDSVQTPYIQHGLVNGDPDMDAIFRLTRKLTKSRMNVRFDSVAPPVVLPQGVLSPFNSQNTLFLYDAFWAMVIPVTIKFHACDIWRGYWAQRLLWEIGGSLGFNPPNAHQIRNSHSYFNDAKEERALYFQISSLIDFLYSWTCPATSNFFQCVVTLSADMVDHGYWQVDDLNMIKAWLFDLQTIGYVEPKRQPFVRKPSNPKASPIPALFHASEQSYPPIHISMPPSVSRWRQVLGITSFCATTTYQISKTGLSTTRFPNILLIIVFNFPIYDNIPYLQLMYGVHFNHILYCGNDRNSFSKSSKAFRQPVSFIEVDVFRGYYAYRCLTTAMKMNYGVDGYMMIGDDTLLNTWHLPSFPVNKIWYTERSKLYRNKADGWHWWQTQFGSVVFNKAWQELQNMTHHEHRVKSTVENFMNIVKYNTGSHLGLFHAPSDILYIPCSYANNTIFFMDVFSKHNVFLELVIPTVIAGLEHQENIFTLKGQYLWYDGKRNQIPQLFKADDVYLHPVKLSIIKTTLKNFFCETFFPLALFGEKKNALNK</sequence>
<dbReference type="EMBL" id="JAZGQO010000009">
    <property type="protein sequence ID" value="KAK6178453.1"/>
    <property type="molecule type" value="Genomic_DNA"/>
</dbReference>
<protein>
    <submittedName>
        <fullName evidence="1">Uncharacterized protein</fullName>
    </submittedName>
</protein>
<dbReference type="PANTHER" id="PTHR31362">
    <property type="entry name" value="GLYCOSYLTRANSFERASE STELLO1-RELATED"/>
    <property type="match status" value="1"/>
</dbReference>